<dbReference type="GO" id="GO:0046421">
    <property type="term" value="F:methylisocitrate lyase activity"/>
    <property type="evidence" value="ECO:0007669"/>
    <property type="project" value="UniProtKB-EC"/>
</dbReference>
<comment type="similarity">
    <text evidence="3 9">Belongs to the isocitrate lyase/PEP mutase superfamily. Isocitrate lyase family.</text>
</comment>
<evidence type="ECO:0000256" key="7">
    <source>
        <dbReference type="ARBA" id="ARBA00023239"/>
    </source>
</evidence>
<dbReference type="InterPro" id="IPR006254">
    <property type="entry name" value="Isocitrate_lyase"/>
</dbReference>
<comment type="catalytic activity">
    <reaction evidence="1">
        <text>(2S,3R)-3-hydroxybutane-1,2,3-tricarboxylate = pyruvate + succinate</text>
        <dbReference type="Rhea" id="RHEA:16809"/>
        <dbReference type="ChEBI" id="CHEBI:15361"/>
        <dbReference type="ChEBI" id="CHEBI:30031"/>
        <dbReference type="ChEBI" id="CHEBI:57429"/>
        <dbReference type="EC" id="4.1.3.30"/>
    </reaction>
</comment>
<dbReference type="PANTHER" id="PTHR21631">
    <property type="entry name" value="ISOCITRATE LYASE/MALATE SYNTHASE"/>
    <property type="match status" value="1"/>
</dbReference>
<keyword evidence="12" id="KW-0479">Metal-binding</keyword>
<name>A0AAD5USM3_9APHY</name>
<dbReference type="PANTHER" id="PTHR21631:SF3">
    <property type="entry name" value="BIFUNCTIONAL GLYOXYLATE CYCLE PROTEIN"/>
    <property type="match status" value="1"/>
</dbReference>
<evidence type="ECO:0000256" key="3">
    <source>
        <dbReference type="ARBA" id="ARBA00005704"/>
    </source>
</evidence>
<dbReference type="SUPFAM" id="SSF51621">
    <property type="entry name" value="Phosphoenolpyruvate/pyruvate domain"/>
    <property type="match status" value="1"/>
</dbReference>
<dbReference type="NCBIfam" id="TIGR01346">
    <property type="entry name" value="isocit_lyase"/>
    <property type="match status" value="1"/>
</dbReference>
<dbReference type="AlphaFoldDB" id="A0AAD5USM3"/>
<dbReference type="Gene3D" id="1.10.10.850">
    <property type="match status" value="1"/>
</dbReference>
<keyword evidence="5" id="KW-0329">Glyoxylate bypass</keyword>
<evidence type="ECO:0000256" key="8">
    <source>
        <dbReference type="ARBA" id="ARBA00023531"/>
    </source>
</evidence>
<feature type="binding site" evidence="11">
    <location>
        <position position="494"/>
    </location>
    <ligand>
        <name>substrate</name>
    </ligand>
</feature>
<feature type="binding site" evidence="11">
    <location>
        <begin position="243"/>
        <end position="244"/>
    </location>
    <ligand>
        <name>substrate</name>
    </ligand>
</feature>
<feature type="binding site" evidence="11">
    <location>
        <begin position="459"/>
        <end position="463"/>
    </location>
    <ligand>
        <name>substrate</name>
    </ligand>
</feature>
<feature type="binding site" evidence="12">
    <location>
        <position position="204"/>
    </location>
    <ligand>
        <name>Mg(2+)</name>
        <dbReference type="ChEBI" id="CHEBI:18420"/>
    </ligand>
</feature>
<keyword evidence="6" id="KW-0816">Tricarboxylic acid cycle</keyword>
<dbReference type="GO" id="GO:0006099">
    <property type="term" value="P:tricarboxylic acid cycle"/>
    <property type="evidence" value="ECO:0007669"/>
    <property type="project" value="UniProtKB-KW"/>
</dbReference>
<dbReference type="EMBL" id="JANAWD010000685">
    <property type="protein sequence ID" value="KAJ3476631.1"/>
    <property type="molecule type" value="Genomic_DNA"/>
</dbReference>
<evidence type="ECO:0000256" key="6">
    <source>
        <dbReference type="ARBA" id="ARBA00022532"/>
    </source>
</evidence>
<dbReference type="GO" id="GO:0004451">
    <property type="term" value="F:isocitrate lyase activity"/>
    <property type="evidence" value="ECO:0007669"/>
    <property type="project" value="UniProtKB-EC"/>
</dbReference>
<dbReference type="InterPro" id="IPR040442">
    <property type="entry name" value="Pyrv_kinase-like_dom_sf"/>
</dbReference>
<comment type="caution">
    <text evidence="13">The sequence shown here is derived from an EMBL/GenBank/DDBJ whole genome shotgun (WGS) entry which is preliminary data.</text>
</comment>
<evidence type="ECO:0000313" key="14">
    <source>
        <dbReference type="Proteomes" id="UP001212997"/>
    </source>
</evidence>
<comment type="pathway">
    <text evidence="2">Carbohydrate metabolism; glyoxylate cycle; (S)-malate from isocitrate: step 1/2.</text>
</comment>
<organism evidence="13 14">
    <name type="scientific">Meripilus lineatus</name>
    <dbReference type="NCBI Taxonomy" id="2056292"/>
    <lineage>
        <taxon>Eukaryota</taxon>
        <taxon>Fungi</taxon>
        <taxon>Dikarya</taxon>
        <taxon>Basidiomycota</taxon>
        <taxon>Agaricomycotina</taxon>
        <taxon>Agaricomycetes</taxon>
        <taxon>Polyporales</taxon>
        <taxon>Meripilaceae</taxon>
        <taxon>Meripilus</taxon>
    </lineage>
</organism>
<evidence type="ECO:0000256" key="4">
    <source>
        <dbReference type="ARBA" id="ARBA00017446"/>
    </source>
</evidence>
<dbReference type="PIRSF" id="PIRSF001362">
    <property type="entry name" value="Isocit_lyase"/>
    <property type="match status" value="1"/>
</dbReference>
<evidence type="ECO:0000256" key="1">
    <source>
        <dbReference type="ARBA" id="ARBA00001050"/>
    </source>
</evidence>
<dbReference type="Gene3D" id="3.20.20.60">
    <property type="entry name" value="Phosphoenolpyruvate-binding domains"/>
    <property type="match status" value="1"/>
</dbReference>
<dbReference type="GO" id="GO:0046872">
    <property type="term" value="F:metal ion binding"/>
    <property type="evidence" value="ECO:0007669"/>
    <property type="project" value="UniProtKB-KW"/>
</dbReference>
<gene>
    <name evidence="13" type="ORF">NLI96_g11027</name>
</gene>
<feature type="active site" description="Proton acceptor" evidence="10">
    <location>
        <position position="242"/>
    </location>
</feature>
<dbReference type="GO" id="GO:0006097">
    <property type="term" value="P:glyoxylate cycle"/>
    <property type="evidence" value="ECO:0007669"/>
    <property type="project" value="UniProtKB-KW"/>
</dbReference>
<evidence type="ECO:0000256" key="11">
    <source>
        <dbReference type="PIRSR" id="PIRSR001362-2"/>
    </source>
</evidence>
<keyword evidence="12" id="KW-0460">Magnesium</keyword>
<evidence type="ECO:0000256" key="9">
    <source>
        <dbReference type="PIRNR" id="PIRNR001362"/>
    </source>
</evidence>
<evidence type="ECO:0000313" key="13">
    <source>
        <dbReference type="EMBL" id="KAJ3476631.1"/>
    </source>
</evidence>
<proteinExistence type="inferred from homology"/>
<evidence type="ECO:0000256" key="2">
    <source>
        <dbReference type="ARBA" id="ARBA00004793"/>
    </source>
</evidence>
<dbReference type="InterPro" id="IPR015813">
    <property type="entry name" value="Pyrv/PenolPyrv_kinase-like_dom"/>
</dbReference>
<reference evidence="13" key="1">
    <citation type="submission" date="2022-07" db="EMBL/GenBank/DDBJ databases">
        <title>Genome Sequence of Physisporinus lineatus.</title>
        <authorList>
            <person name="Buettner E."/>
        </authorList>
    </citation>
    <scope>NUCLEOTIDE SEQUENCE</scope>
    <source>
        <strain evidence="13">VT162</strain>
    </source>
</reference>
<keyword evidence="14" id="KW-1185">Reference proteome</keyword>
<protein>
    <recommendedName>
        <fullName evidence="4 9">Isocitrate lyase</fullName>
    </recommendedName>
</protein>
<sequence length="579" mass="64192">MSKLPKVSVLGMMEIEDVVRRARGDTECFTPSRDDHRNMSANERAAFQAEVAQVEQWWKDPRFARVKRPYTAAQVVSKRGTLPIQYPSNVQAKKLWASLVEHWKNKTPSHTYGALDPVQVTQMAKYLETVYVSGWQSSSTASSTNEPGPDLADYPSNTVPNKVEHLFMAQLFHDRKQREARSQLSEEELAKTPYIDYLRPIVADADTGHGGLTATMKLAKMFVEKGAAGIHVEDQAPGTKKCGHMAGKVLVPIQEHINRLVAIRLQFDIMGVNNLAVARTDSEAATLITSNIDERDHPFVLGSTNPNLRPLVVELTEAEAAGKTGAALEAVEENWMNAANIQLFGVTLSNALRKEGANAHTVERFVARVAHVSYRQAVDIAQKEFGLKNVPFWDWDAPRTREGFYRYQGGTQCAINRAVAFAPYADLLWMETKKPILAQAKEFAAGVHAVYPDQWLAYNLSPSFNWDAAGLGPTDMKAFVWELGKLGFVWQFITLAGLHSNAYISDSFAKSFATQGMQAYVELIQRKERDIGCDVLTHQKWSGADYMDNLMKTVTGGVSSTAAMGKGVTESQFGAKSKL</sequence>
<dbReference type="InterPro" id="IPR018523">
    <property type="entry name" value="Isocitrate_lyase_ph_CS"/>
</dbReference>
<comment type="cofactor">
    <cofactor evidence="12">
        <name>Mg(2+)</name>
        <dbReference type="ChEBI" id="CHEBI:18420"/>
    </cofactor>
    <text evidence="12">Can also use Mn(2+) ion.</text>
</comment>
<feature type="binding site" evidence="11">
    <location>
        <position position="279"/>
    </location>
    <ligand>
        <name>substrate</name>
    </ligand>
</feature>
<keyword evidence="7 9" id="KW-0456">Lyase</keyword>
<comment type="catalytic activity">
    <reaction evidence="8">
        <text>D-threo-isocitrate = glyoxylate + succinate</text>
        <dbReference type="Rhea" id="RHEA:13245"/>
        <dbReference type="ChEBI" id="CHEBI:15562"/>
        <dbReference type="ChEBI" id="CHEBI:30031"/>
        <dbReference type="ChEBI" id="CHEBI:36655"/>
        <dbReference type="EC" id="4.1.3.1"/>
    </reaction>
</comment>
<evidence type="ECO:0000256" key="12">
    <source>
        <dbReference type="PIRSR" id="PIRSR001362-3"/>
    </source>
</evidence>
<evidence type="ECO:0000256" key="5">
    <source>
        <dbReference type="ARBA" id="ARBA00022435"/>
    </source>
</evidence>
<feature type="binding site" evidence="11">
    <location>
        <begin position="133"/>
        <end position="135"/>
    </location>
    <ligand>
        <name>substrate</name>
    </ligand>
</feature>
<dbReference type="PROSITE" id="PS00161">
    <property type="entry name" value="ISOCITRATE_LYASE"/>
    <property type="match status" value="1"/>
</dbReference>
<evidence type="ECO:0000256" key="10">
    <source>
        <dbReference type="PIRSR" id="PIRSR001362-1"/>
    </source>
</evidence>
<dbReference type="Proteomes" id="UP001212997">
    <property type="component" value="Unassembled WGS sequence"/>
</dbReference>
<dbReference type="Pfam" id="PF00463">
    <property type="entry name" value="ICL"/>
    <property type="match status" value="1"/>
</dbReference>
<accession>A0AAD5USM3</accession>